<evidence type="ECO:0000313" key="2">
    <source>
        <dbReference type="Proteomes" id="UP001312908"/>
    </source>
</evidence>
<dbReference type="InterPro" id="IPR036412">
    <property type="entry name" value="HAD-like_sf"/>
</dbReference>
<dbReference type="Gene3D" id="3.40.50.1000">
    <property type="entry name" value="HAD superfamily/HAD-like"/>
    <property type="match status" value="1"/>
</dbReference>
<dbReference type="EMBL" id="JAWJZY010000001">
    <property type="protein sequence ID" value="MEE8657957.1"/>
    <property type="molecule type" value="Genomic_DNA"/>
</dbReference>
<keyword evidence="2" id="KW-1185">Reference proteome</keyword>
<dbReference type="NCBIfam" id="TIGR01509">
    <property type="entry name" value="HAD-SF-IA-v3"/>
    <property type="match status" value="1"/>
</dbReference>
<gene>
    <name evidence="1" type="primary">yfbT</name>
    <name evidence="1" type="ORF">DOFOFD_02875</name>
</gene>
<comment type="caution">
    <text evidence="1">The sequence shown here is derived from an EMBL/GenBank/DDBJ whole genome shotgun (WGS) entry which is preliminary data.</text>
</comment>
<name>A0ABU7U262_9PROT</name>
<dbReference type="SFLD" id="SFLDG01129">
    <property type="entry name" value="C1.5:_HAD__Beta-PGM__Phosphata"/>
    <property type="match status" value="1"/>
</dbReference>
<dbReference type="Gene3D" id="1.10.150.240">
    <property type="entry name" value="Putative phosphatase, domain 2"/>
    <property type="match status" value="1"/>
</dbReference>
<dbReference type="Proteomes" id="UP001312908">
    <property type="component" value="Unassembled WGS sequence"/>
</dbReference>
<reference evidence="1 2" key="1">
    <citation type="submission" date="2023-10" db="EMBL/GenBank/DDBJ databases">
        <title>Sorlinia euscelidii gen. nov., sp. nov., an acetic acid bacteria isolated from the gut of Euscelidius variegatus emitter.</title>
        <authorList>
            <person name="Michoud G."/>
            <person name="Marasco R."/>
            <person name="Seferji K."/>
            <person name="Gonella E."/>
            <person name="Garuglieri E."/>
            <person name="Alma A."/>
            <person name="Mapelli F."/>
            <person name="Borin S."/>
            <person name="Daffonchio D."/>
            <person name="Crotti E."/>
        </authorList>
    </citation>
    <scope>NUCLEOTIDE SEQUENCE [LARGE SCALE GENOMIC DNA]</scope>
    <source>
        <strain evidence="1 2">EV16P</strain>
    </source>
</reference>
<dbReference type="InterPro" id="IPR051806">
    <property type="entry name" value="HAD-like_SPP"/>
</dbReference>
<evidence type="ECO:0000313" key="1">
    <source>
        <dbReference type="EMBL" id="MEE8657957.1"/>
    </source>
</evidence>
<protein>
    <submittedName>
        <fullName evidence="1">YfbT</fullName>
    </submittedName>
</protein>
<dbReference type="InterPro" id="IPR023214">
    <property type="entry name" value="HAD_sf"/>
</dbReference>
<dbReference type="PANTHER" id="PTHR43481:SF4">
    <property type="entry name" value="GLYCEROL-1-PHOSPHATE PHOSPHOHYDROLASE 1-RELATED"/>
    <property type="match status" value="1"/>
</dbReference>
<dbReference type="SFLD" id="SFLDS00003">
    <property type="entry name" value="Haloacid_Dehalogenase"/>
    <property type="match status" value="1"/>
</dbReference>
<organism evidence="1 2">
    <name type="scientific">Sorlinia euscelidii</name>
    <dbReference type="NCBI Taxonomy" id="3081148"/>
    <lineage>
        <taxon>Bacteria</taxon>
        <taxon>Pseudomonadati</taxon>
        <taxon>Pseudomonadota</taxon>
        <taxon>Alphaproteobacteria</taxon>
        <taxon>Acetobacterales</taxon>
        <taxon>Acetobacteraceae</taxon>
        <taxon>Sorlinia</taxon>
    </lineage>
</organism>
<proteinExistence type="predicted"/>
<dbReference type="PANTHER" id="PTHR43481">
    <property type="entry name" value="FRUCTOSE-1-PHOSPHATE PHOSPHATASE"/>
    <property type="match status" value="1"/>
</dbReference>
<dbReference type="Pfam" id="PF00702">
    <property type="entry name" value="Hydrolase"/>
    <property type="match status" value="1"/>
</dbReference>
<dbReference type="SUPFAM" id="SSF56784">
    <property type="entry name" value="HAD-like"/>
    <property type="match status" value="1"/>
</dbReference>
<accession>A0ABU7U262</accession>
<dbReference type="RefSeq" id="WP_394818918.1">
    <property type="nucleotide sequence ID" value="NZ_JAWJZY010000001.1"/>
</dbReference>
<dbReference type="InterPro" id="IPR006439">
    <property type="entry name" value="HAD-SF_hydro_IA"/>
</dbReference>
<dbReference type="InterPro" id="IPR023198">
    <property type="entry name" value="PGP-like_dom2"/>
</dbReference>
<sequence length="223" mass="24414">MNAENLYGPKPYRGFLFDMDGTLLTSIIAAERVWGQWAARHGLDEAAFLPTIHGKRTCETIRELNLPGIDPQQEADWITAQELKDTEGVEAIAGVRKFIESLPRHAWAVVTSAPRRLALRRIEVAGLPLPEILIAAEDVKRGKPAPDCFLLGAGKLGVRISDCLIFEDAPAGIQAAEASGADVVVIGATHETPMQTCHKILMHYRDIAIDGNDQDGWRVLHHG</sequence>
<dbReference type="CDD" id="cd07527">
    <property type="entry name" value="HAD_ScGPP-like"/>
    <property type="match status" value="1"/>
</dbReference>